<dbReference type="SMART" id="SM00228">
    <property type="entry name" value="PDZ"/>
    <property type="match status" value="1"/>
</dbReference>
<gene>
    <name evidence="16" type="ORF">RUM44_002270</name>
</gene>
<accession>A0ABR1AMR3</accession>
<dbReference type="Gene3D" id="2.40.10.120">
    <property type="match status" value="1"/>
</dbReference>
<evidence type="ECO:0000256" key="13">
    <source>
        <dbReference type="ARBA" id="ARBA00029644"/>
    </source>
</evidence>
<evidence type="ECO:0000256" key="3">
    <source>
        <dbReference type="ARBA" id="ARBA00004375"/>
    </source>
</evidence>
<dbReference type="PANTHER" id="PTHR22939">
    <property type="entry name" value="SERINE PROTEASE FAMILY S1C HTRA-RELATED"/>
    <property type="match status" value="1"/>
</dbReference>
<evidence type="ECO:0000256" key="5">
    <source>
        <dbReference type="ARBA" id="ARBA00013033"/>
    </source>
</evidence>
<comment type="caution">
    <text evidence="16">The sequence shown here is derived from an EMBL/GenBank/DDBJ whole genome shotgun (WGS) entry which is preliminary data.</text>
</comment>
<keyword evidence="9" id="KW-0378">Hydrolase</keyword>
<comment type="function">
    <text evidence="14">Serine protease that shows proteolytic activity against a non-specific substrate beta-casein. Promotes or induces cell death either by direct binding to and inhibition of BIRC proteins (also called inhibitor of apoptosis proteins, IAPs), leading to an increase in caspase activity, or by a BIRC inhibition-independent, caspase-independent and serine protease activity-dependent mechanism. Can antagonize antiapoptotic activity of th/Diap1 by directly inducing the degradation of th/Diap1.</text>
</comment>
<evidence type="ECO:0000256" key="6">
    <source>
        <dbReference type="ARBA" id="ARBA00016929"/>
    </source>
</evidence>
<evidence type="ECO:0000256" key="8">
    <source>
        <dbReference type="ARBA" id="ARBA00022703"/>
    </source>
</evidence>
<keyword evidence="10" id="KW-0720">Serine protease</keyword>
<evidence type="ECO:0000256" key="1">
    <source>
        <dbReference type="ARBA" id="ARBA00001760"/>
    </source>
</evidence>
<dbReference type="PROSITE" id="PS50106">
    <property type="entry name" value="PDZ"/>
    <property type="match status" value="1"/>
</dbReference>
<evidence type="ECO:0000259" key="15">
    <source>
        <dbReference type="PROSITE" id="PS50106"/>
    </source>
</evidence>
<dbReference type="InterPro" id="IPR041489">
    <property type="entry name" value="PDZ_6"/>
</dbReference>
<evidence type="ECO:0000313" key="16">
    <source>
        <dbReference type="EMBL" id="KAK6622459.1"/>
    </source>
</evidence>
<keyword evidence="8" id="KW-0053">Apoptosis</keyword>
<evidence type="ECO:0000256" key="2">
    <source>
        <dbReference type="ARBA" id="ARBA00004304"/>
    </source>
</evidence>
<name>A0ABR1AMR3_POLSC</name>
<sequence length="465" mass="51836">MSWRRASKLFLFHSRHTCGIHVYFGLSSFRKCLENGVGFPGSFGKSIQDHERNGSPARKNCLLFTSLVTAGLFFYGLFREKWPFNCDPIAVVHAVDKNDNSFRKRFNFVANVVEQCEDAVVCIESQVYRFGGHAIIPRGSGFIVKEDGLILTNAHVVMDKPRSLQVKLKDGRIYPATIEDMDLEADLATIRINEKKLPAMKLGSSEDLRAGEWVIAIGNPYSLTHSVSAGVVSAPQRKGEDLGLGYKNIHYIQTDATTTFGNSGGPLVNLDGEVVGVNSMKVVTGISFAIPIEFVKKFLKSNEELRRGEGDPAVTLSKEKRGYLGIVMITLTSNLLSELRHKHSRLPDYLVNSVMICEIANNSPAYRGGLQPGDIISEINGRKTEGVRSIYDVLRSDISKPINLKIYRRDMFFNITLVPDTLQISHRLKRDIAENLGQMWTKPGRSNPGRDSSLQWACVPDIKSR</sequence>
<dbReference type="SUPFAM" id="SSF50156">
    <property type="entry name" value="PDZ domain-like"/>
    <property type="match status" value="1"/>
</dbReference>
<dbReference type="Pfam" id="PF13365">
    <property type="entry name" value="Trypsin_2"/>
    <property type="match status" value="1"/>
</dbReference>
<proteinExistence type="inferred from homology"/>
<dbReference type="EC" id="3.4.21.108" evidence="5"/>
<organism evidence="16 17">
    <name type="scientific">Polyplax serrata</name>
    <name type="common">Common mouse louse</name>
    <dbReference type="NCBI Taxonomy" id="468196"/>
    <lineage>
        <taxon>Eukaryota</taxon>
        <taxon>Metazoa</taxon>
        <taxon>Ecdysozoa</taxon>
        <taxon>Arthropoda</taxon>
        <taxon>Hexapoda</taxon>
        <taxon>Insecta</taxon>
        <taxon>Pterygota</taxon>
        <taxon>Neoptera</taxon>
        <taxon>Paraneoptera</taxon>
        <taxon>Psocodea</taxon>
        <taxon>Troctomorpha</taxon>
        <taxon>Phthiraptera</taxon>
        <taxon>Anoplura</taxon>
        <taxon>Polyplacidae</taxon>
        <taxon>Polyplax</taxon>
    </lineage>
</organism>
<evidence type="ECO:0000256" key="11">
    <source>
        <dbReference type="ARBA" id="ARBA00022946"/>
    </source>
</evidence>
<dbReference type="InterPro" id="IPR001940">
    <property type="entry name" value="Peptidase_S1C"/>
</dbReference>
<evidence type="ECO:0000256" key="12">
    <source>
        <dbReference type="ARBA" id="ARBA00023145"/>
    </source>
</evidence>
<dbReference type="SUPFAM" id="SSF50494">
    <property type="entry name" value="Trypsin-like serine proteases"/>
    <property type="match status" value="1"/>
</dbReference>
<protein>
    <recommendedName>
        <fullName evidence="6">Serine protease HTRA2, mitochondrial</fullName>
        <ecNumber evidence="5">3.4.21.108</ecNumber>
    </recommendedName>
    <alternativeName>
        <fullName evidence="13">High temperature requirement protein A2</fullName>
    </alternativeName>
</protein>
<comment type="similarity">
    <text evidence="4">Belongs to the peptidase S1C family.</text>
</comment>
<evidence type="ECO:0000256" key="10">
    <source>
        <dbReference type="ARBA" id="ARBA00022825"/>
    </source>
</evidence>
<evidence type="ECO:0000256" key="7">
    <source>
        <dbReference type="ARBA" id="ARBA00022670"/>
    </source>
</evidence>
<dbReference type="InterPro" id="IPR009003">
    <property type="entry name" value="Peptidase_S1_PA"/>
</dbReference>
<keyword evidence="11" id="KW-0809">Transit peptide</keyword>
<dbReference type="InterPro" id="IPR036034">
    <property type="entry name" value="PDZ_sf"/>
</dbReference>
<dbReference type="PANTHER" id="PTHR22939:SF129">
    <property type="entry name" value="SERINE PROTEASE HTRA2, MITOCHONDRIAL"/>
    <property type="match status" value="1"/>
</dbReference>
<keyword evidence="17" id="KW-1185">Reference proteome</keyword>
<keyword evidence="7" id="KW-0645">Protease</keyword>
<dbReference type="Proteomes" id="UP001359485">
    <property type="component" value="Unassembled WGS sequence"/>
</dbReference>
<keyword evidence="12" id="KW-0865">Zymogen</keyword>
<reference evidence="16 17" key="1">
    <citation type="submission" date="2023-09" db="EMBL/GenBank/DDBJ databases">
        <title>Genomes of two closely related lineages of the louse Polyplax serrata with different host specificities.</title>
        <authorList>
            <person name="Martinu J."/>
            <person name="Tarabai H."/>
            <person name="Stefka J."/>
            <person name="Hypsa V."/>
        </authorList>
    </citation>
    <scope>NUCLEOTIDE SEQUENCE [LARGE SCALE GENOMIC DNA]</scope>
    <source>
        <strain evidence="16">98ZLc_SE</strain>
    </source>
</reference>
<dbReference type="EMBL" id="JAWJWF010000047">
    <property type="protein sequence ID" value="KAK6622459.1"/>
    <property type="molecule type" value="Genomic_DNA"/>
</dbReference>
<dbReference type="PRINTS" id="PR00834">
    <property type="entry name" value="PROTEASES2C"/>
</dbReference>
<comment type="subcellular location">
    <subcellularLocation>
        <location evidence="3">Mitochondrion intermembrane space</location>
        <topology evidence="3">Single-pass membrane protein</topology>
    </subcellularLocation>
    <subcellularLocation>
        <location evidence="2">Mitochondrion membrane</location>
        <topology evidence="2">Single-pass membrane protein</topology>
    </subcellularLocation>
</comment>
<dbReference type="Pfam" id="PF17820">
    <property type="entry name" value="PDZ_6"/>
    <property type="match status" value="1"/>
</dbReference>
<comment type="catalytic activity">
    <reaction evidence="1">
        <text>Cleavage of non-polar aliphatic amino-acids at the P1 position, with a preference for Val, Ile and Met. At the P2 and P3 positions, Arg is selected most strongly with a secondary preference for other hydrophilic residues.</text>
        <dbReference type="EC" id="3.4.21.108"/>
    </reaction>
</comment>
<evidence type="ECO:0000313" key="17">
    <source>
        <dbReference type="Proteomes" id="UP001359485"/>
    </source>
</evidence>
<evidence type="ECO:0000256" key="4">
    <source>
        <dbReference type="ARBA" id="ARBA00010541"/>
    </source>
</evidence>
<dbReference type="Gene3D" id="2.30.42.10">
    <property type="match status" value="1"/>
</dbReference>
<evidence type="ECO:0000256" key="14">
    <source>
        <dbReference type="ARBA" id="ARBA00035606"/>
    </source>
</evidence>
<dbReference type="InterPro" id="IPR001478">
    <property type="entry name" value="PDZ"/>
</dbReference>
<feature type="domain" description="PDZ" evidence="15">
    <location>
        <begin position="313"/>
        <end position="387"/>
    </location>
</feature>
<evidence type="ECO:0000256" key="9">
    <source>
        <dbReference type="ARBA" id="ARBA00022801"/>
    </source>
</evidence>